<organism evidence="1">
    <name type="scientific">Arundo donax</name>
    <name type="common">Giant reed</name>
    <name type="synonym">Donax arundinaceus</name>
    <dbReference type="NCBI Taxonomy" id="35708"/>
    <lineage>
        <taxon>Eukaryota</taxon>
        <taxon>Viridiplantae</taxon>
        <taxon>Streptophyta</taxon>
        <taxon>Embryophyta</taxon>
        <taxon>Tracheophyta</taxon>
        <taxon>Spermatophyta</taxon>
        <taxon>Magnoliopsida</taxon>
        <taxon>Liliopsida</taxon>
        <taxon>Poales</taxon>
        <taxon>Poaceae</taxon>
        <taxon>PACMAD clade</taxon>
        <taxon>Arundinoideae</taxon>
        <taxon>Arundineae</taxon>
        <taxon>Arundo</taxon>
    </lineage>
</organism>
<accession>A0A0A9D1K9</accession>
<protein>
    <submittedName>
        <fullName evidence="1">Uncharacterized protein</fullName>
    </submittedName>
</protein>
<reference evidence="1" key="1">
    <citation type="submission" date="2014-09" db="EMBL/GenBank/DDBJ databases">
        <authorList>
            <person name="Magalhaes I.L.F."/>
            <person name="Oliveira U."/>
            <person name="Santos F.R."/>
            <person name="Vidigal T.H.D.A."/>
            <person name="Brescovit A.D."/>
            <person name="Santos A.J."/>
        </authorList>
    </citation>
    <scope>NUCLEOTIDE SEQUENCE</scope>
    <source>
        <tissue evidence="1">Shoot tissue taken approximately 20 cm above the soil surface</tissue>
    </source>
</reference>
<name>A0A0A9D1K9_ARUDO</name>
<proteinExistence type="predicted"/>
<dbReference type="EMBL" id="GBRH01216219">
    <property type="protein sequence ID" value="JAD81676.1"/>
    <property type="molecule type" value="Transcribed_RNA"/>
</dbReference>
<evidence type="ECO:0000313" key="1">
    <source>
        <dbReference type="EMBL" id="JAD81676.1"/>
    </source>
</evidence>
<reference evidence="1" key="2">
    <citation type="journal article" date="2015" name="Data Brief">
        <title>Shoot transcriptome of the giant reed, Arundo donax.</title>
        <authorList>
            <person name="Barrero R.A."/>
            <person name="Guerrero F.D."/>
            <person name="Moolhuijzen P."/>
            <person name="Goolsby J.A."/>
            <person name="Tidwell J."/>
            <person name="Bellgard S.E."/>
            <person name="Bellgard M.I."/>
        </authorList>
    </citation>
    <scope>NUCLEOTIDE SEQUENCE</scope>
    <source>
        <tissue evidence="1">Shoot tissue taken approximately 20 cm above the soil surface</tissue>
    </source>
</reference>
<dbReference type="AlphaFoldDB" id="A0A0A9D1K9"/>
<sequence>MFEDKKDQKYRNILPKTVSIINSNGKLLFSYVRCKYSKSQIANIKNLEDIGLTWILYTHLRRI</sequence>